<evidence type="ECO:0000313" key="4">
    <source>
        <dbReference type="Proteomes" id="UP000006023"/>
    </source>
</evidence>
<dbReference type="Pfam" id="PF04754">
    <property type="entry name" value="Transposase_31"/>
    <property type="match status" value="1"/>
</dbReference>
<protein>
    <submittedName>
        <fullName evidence="3">Putative transposase</fullName>
    </submittedName>
</protein>
<dbReference type="Proteomes" id="UP000006023">
    <property type="component" value="Unassembled WGS sequence"/>
</dbReference>
<comment type="similarity">
    <text evidence="1">Belongs to the Rpn/YhgA-like nuclease family.</text>
</comment>
<keyword evidence="4" id="KW-1185">Reference proteome</keyword>
<dbReference type="NCBIfam" id="TIGR01784">
    <property type="entry name" value="T_den_put_tspse"/>
    <property type="match status" value="1"/>
</dbReference>
<evidence type="ECO:0000313" key="3">
    <source>
        <dbReference type="EMBL" id="GAB04289.1"/>
    </source>
</evidence>
<feature type="domain" description="Transposase (putative) YhgA-like" evidence="2">
    <location>
        <begin position="16"/>
        <end position="189"/>
    </location>
</feature>
<gene>
    <name evidence="3" type="ORF">GOAMR_18_00110</name>
</gene>
<dbReference type="EMBL" id="BAED01000018">
    <property type="protein sequence ID" value="GAB04289.1"/>
    <property type="molecule type" value="Genomic_DNA"/>
</dbReference>
<evidence type="ECO:0000259" key="2">
    <source>
        <dbReference type="Pfam" id="PF04754"/>
    </source>
</evidence>
<organism evidence="3 4">
    <name type="scientific">Gordonia amarae NBRC 15530</name>
    <dbReference type="NCBI Taxonomy" id="1075090"/>
    <lineage>
        <taxon>Bacteria</taxon>
        <taxon>Bacillati</taxon>
        <taxon>Actinomycetota</taxon>
        <taxon>Actinomycetes</taxon>
        <taxon>Mycobacteriales</taxon>
        <taxon>Gordoniaceae</taxon>
        <taxon>Gordonia</taxon>
    </lineage>
</organism>
<proteinExistence type="inferred from homology"/>
<dbReference type="STRING" id="1075090.GOAMR_18_00110"/>
<dbReference type="PANTHER" id="PTHR34611:SF2">
    <property type="entry name" value="INACTIVE RECOMBINATION-PROMOTING NUCLEASE-LIKE PROTEIN RPNE-RELATED"/>
    <property type="match status" value="1"/>
</dbReference>
<dbReference type="InterPro" id="IPR006842">
    <property type="entry name" value="Transposase_31"/>
</dbReference>
<dbReference type="AlphaFoldDB" id="G7GL14"/>
<dbReference type="GO" id="GO:0006310">
    <property type="term" value="P:DNA recombination"/>
    <property type="evidence" value="ECO:0007669"/>
    <property type="project" value="TreeGrafter"/>
</dbReference>
<name>G7GL14_9ACTN</name>
<evidence type="ECO:0000256" key="1">
    <source>
        <dbReference type="ARBA" id="ARBA00009787"/>
    </source>
</evidence>
<accession>G7GL14</accession>
<dbReference type="GO" id="GO:1990238">
    <property type="term" value="F:double-stranded DNA endonuclease activity"/>
    <property type="evidence" value="ECO:0007669"/>
    <property type="project" value="TreeGrafter"/>
</dbReference>
<dbReference type="InterPro" id="IPR051699">
    <property type="entry name" value="Rpn/YhgA-like_nuclease"/>
</dbReference>
<sequence length="326" mass="36247">MVAHMASGGSEKATNQPHDALFRRVFGDPKHAGSELRSVLSAEVAAHIDLEHLEPVAASFVDDNLSQLHSDLLFRTTFDGDDAYLYFLVEHQSSPDDLMAFRMLRYQVRIWDRHLKTEPATSGKTRLPLIVPVVLYQGRRRWSAPTDIAAIIQVSDHAAADLVDLLPHVRYILDDLTIIDDATLTTRPLTPAARIAALLLSPASRDTDVIVRLRTSLDDWRTVAHDEPGLLVVFFTYLLIVGDTPADRITDFAAQLGQDAKEAAMTTAQRLRDEAQAQLLASMLEARFGELDNDTRGRIEHATTDQITDWSTRFARGANSISDVID</sequence>
<reference evidence="3 4" key="1">
    <citation type="submission" date="2011-11" db="EMBL/GenBank/DDBJ databases">
        <title>Whole genome shotgun sequence of Gordonia amarae NBRC 15530.</title>
        <authorList>
            <person name="Takarada H."/>
            <person name="Hosoyama A."/>
            <person name="Tsuchikane K."/>
            <person name="Katsumata H."/>
            <person name="Yamazaki S."/>
            <person name="Fujita N."/>
        </authorList>
    </citation>
    <scope>NUCLEOTIDE SEQUENCE [LARGE SCALE GENOMIC DNA]</scope>
    <source>
        <strain evidence="3 4">NBRC 15530</strain>
    </source>
</reference>
<dbReference type="PANTHER" id="PTHR34611">
    <property type="match status" value="1"/>
</dbReference>
<comment type="caution">
    <text evidence="3">The sequence shown here is derived from an EMBL/GenBank/DDBJ whole genome shotgun (WGS) entry which is preliminary data.</text>
</comment>
<dbReference type="eggNOG" id="COG5464">
    <property type="taxonomic scope" value="Bacteria"/>
</dbReference>
<dbReference type="InterPro" id="IPR010106">
    <property type="entry name" value="RpnA"/>
</dbReference>